<name>D9W7X3_9ACTN</name>
<proteinExistence type="predicted"/>
<dbReference type="CDD" id="cd01392">
    <property type="entry name" value="HTH_LacI"/>
    <property type="match status" value="1"/>
</dbReference>
<reference evidence="6 7" key="1">
    <citation type="submission" date="2009-02" db="EMBL/GenBank/DDBJ databases">
        <title>Annotation of Streptomyces hygroscopicus strain ATCC 53653.</title>
        <authorList>
            <consortium name="The Broad Institute Genome Sequencing Platform"/>
            <consortium name="Broad Institute Microbial Sequencing Center"/>
            <person name="Fischbach M."/>
            <person name="Godfrey P."/>
            <person name="Ward D."/>
            <person name="Young S."/>
            <person name="Zeng Q."/>
            <person name="Koehrsen M."/>
            <person name="Alvarado L."/>
            <person name="Berlin A.M."/>
            <person name="Bochicchio J."/>
            <person name="Borenstein D."/>
            <person name="Chapman S.B."/>
            <person name="Chen Z."/>
            <person name="Engels R."/>
            <person name="Freedman E."/>
            <person name="Gellesch M."/>
            <person name="Goldberg J."/>
            <person name="Griggs A."/>
            <person name="Gujja S."/>
            <person name="Heilman E.R."/>
            <person name="Heiman D.I."/>
            <person name="Hepburn T.A."/>
            <person name="Howarth C."/>
            <person name="Jen D."/>
            <person name="Larson L."/>
            <person name="Lewis B."/>
            <person name="Mehta T."/>
            <person name="Park D."/>
            <person name="Pearson M."/>
            <person name="Richards J."/>
            <person name="Roberts A."/>
            <person name="Saif S."/>
            <person name="Shea T.D."/>
            <person name="Shenoy N."/>
            <person name="Sisk P."/>
            <person name="Stolte C."/>
            <person name="Sykes S.N."/>
            <person name="Thomson T."/>
            <person name="Walk T."/>
            <person name="White J."/>
            <person name="Yandava C."/>
            <person name="Straight P."/>
            <person name="Clardy J."/>
            <person name="Hung D."/>
            <person name="Kolter R."/>
            <person name="Mekalanos J."/>
            <person name="Walker S."/>
            <person name="Walsh C.T."/>
            <person name="Wieland-Brown L.C."/>
            <person name="Haas B."/>
            <person name="Nusbaum C."/>
            <person name="Birren B."/>
        </authorList>
    </citation>
    <scope>NUCLEOTIDE SEQUENCE [LARGE SCALE GENOMIC DNA]</scope>
    <source>
        <strain evidence="6 7">ATCC 53653</strain>
    </source>
</reference>
<dbReference type="Gene3D" id="3.40.50.2300">
    <property type="match status" value="2"/>
</dbReference>
<evidence type="ECO:0000256" key="4">
    <source>
        <dbReference type="ARBA" id="ARBA00023163"/>
    </source>
</evidence>
<evidence type="ECO:0000256" key="1">
    <source>
        <dbReference type="ARBA" id="ARBA00022491"/>
    </source>
</evidence>
<keyword evidence="7" id="KW-1185">Reference proteome</keyword>
<dbReference type="Proteomes" id="UP000003963">
    <property type="component" value="Unassembled WGS sequence"/>
</dbReference>
<dbReference type="InterPro" id="IPR000843">
    <property type="entry name" value="HTH_LacI"/>
</dbReference>
<dbReference type="GO" id="GO:0000976">
    <property type="term" value="F:transcription cis-regulatory region binding"/>
    <property type="evidence" value="ECO:0007669"/>
    <property type="project" value="TreeGrafter"/>
</dbReference>
<organism evidence="6 7">
    <name type="scientific">Streptomyces himastatinicus ATCC 53653</name>
    <dbReference type="NCBI Taxonomy" id="457427"/>
    <lineage>
        <taxon>Bacteria</taxon>
        <taxon>Bacillati</taxon>
        <taxon>Actinomycetota</taxon>
        <taxon>Actinomycetes</taxon>
        <taxon>Kitasatosporales</taxon>
        <taxon>Streptomycetaceae</taxon>
        <taxon>Streptomyces</taxon>
        <taxon>Streptomyces violaceusniger group</taxon>
    </lineage>
</organism>
<dbReference type="PROSITE" id="PS50932">
    <property type="entry name" value="HTH_LACI_2"/>
    <property type="match status" value="1"/>
</dbReference>
<dbReference type="InterPro" id="IPR046335">
    <property type="entry name" value="LacI/GalR-like_sensor"/>
</dbReference>
<dbReference type="SUPFAM" id="SSF47413">
    <property type="entry name" value="lambda repressor-like DNA-binding domains"/>
    <property type="match status" value="1"/>
</dbReference>
<dbReference type="EMBL" id="GG657754">
    <property type="protein sequence ID" value="EFL20507.1"/>
    <property type="molecule type" value="Genomic_DNA"/>
</dbReference>
<dbReference type="GO" id="GO:0003700">
    <property type="term" value="F:DNA-binding transcription factor activity"/>
    <property type="evidence" value="ECO:0007669"/>
    <property type="project" value="TreeGrafter"/>
</dbReference>
<accession>D9W7X3</accession>
<dbReference type="Gene3D" id="1.10.260.40">
    <property type="entry name" value="lambda repressor-like DNA-binding domains"/>
    <property type="match status" value="1"/>
</dbReference>
<dbReference type="CDD" id="cd06267">
    <property type="entry name" value="PBP1_LacI_sugar_binding-like"/>
    <property type="match status" value="1"/>
</dbReference>
<dbReference type="AlphaFoldDB" id="D9W7X3"/>
<dbReference type="HOGENOM" id="CLU_037628_6_1_11"/>
<keyword evidence="1" id="KW-0678">Repressor</keyword>
<dbReference type="Pfam" id="PF13377">
    <property type="entry name" value="Peripla_BP_3"/>
    <property type="match status" value="1"/>
</dbReference>
<dbReference type="SMART" id="SM00354">
    <property type="entry name" value="HTH_LACI"/>
    <property type="match status" value="1"/>
</dbReference>
<sequence length="368" mass="39503">MLVLSTRFESVSRALCEEIAVREVQVDDADSERRQNGGNKRPRLEDVAARVGVSTASVSLVLRGVSGPSERTRQRVLKAAAELGYQADRTASLLASRRTRLLGVMVDVHSPYHAEVVDFLHTAAEEVGYDLVLSTLTRTRDEHTAVDTLLAFRSEALILLGPTSPADTLAALDRKAPVIVVGRRITDEQLDVVRTADDDGVGQIVDHLVGLGHRAITYVDGGKGVIATDRRRGYRTAMRRHGLDAHIKVLRGDNTEAAGERAARRLLDGTTLPTAVVAFNDQCAIGVLAALSRAGVAVPGEVSVAGYDDDTLSRLSCFNLTTVSQNAEQQARHAVAAAVERLDQGRNDPCEVVLSPQLVVRGTVAEPA</sequence>
<dbReference type="PROSITE" id="PS00356">
    <property type="entry name" value="HTH_LACI_1"/>
    <property type="match status" value="1"/>
</dbReference>
<keyword evidence="4" id="KW-0804">Transcription</keyword>
<evidence type="ECO:0000259" key="5">
    <source>
        <dbReference type="PROSITE" id="PS50932"/>
    </source>
</evidence>
<dbReference type="PANTHER" id="PTHR30146:SF148">
    <property type="entry name" value="HTH-TYPE TRANSCRIPTIONAL REPRESSOR PURR-RELATED"/>
    <property type="match status" value="1"/>
</dbReference>
<keyword evidence="2" id="KW-0805">Transcription regulation</keyword>
<evidence type="ECO:0000256" key="2">
    <source>
        <dbReference type="ARBA" id="ARBA00023015"/>
    </source>
</evidence>
<dbReference type="STRING" id="457427.SSOG_00219"/>
<dbReference type="InterPro" id="IPR010982">
    <property type="entry name" value="Lambda_DNA-bd_dom_sf"/>
</dbReference>
<dbReference type="SUPFAM" id="SSF53822">
    <property type="entry name" value="Periplasmic binding protein-like I"/>
    <property type="match status" value="1"/>
</dbReference>
<feature type="domain" description="HTH lacI-type" evidence="5">
    <location>
        <begin position="42"/>
        <end position="96"/>
    </location>
</feature>
<dbReference type="Pfam" id="PF00356">
    <property type="entry name" value="LacI"/>
    <property type="match status" value="1"/>
</dbReference>
<keyword evidence="3" id="KW-0238">DNA-binding</keyword>
<dbReference type="PANTHER" id="PTHR30146">
    <property type="entry name" value="LACI-RELATED TRANSCRIPTIONAL REPRESSOR"/>
    <property type="match status" value="1"/>
</dbReference>
<evidence type="ECO:0000313" key="7">
    <source>
        <dbReference type="Proteomes" id="UP000003963"/>
    </source>
</evidence>
<evidence type="ECO:0000313" key="6">
    <source>
        <dbReference type="EMBL" id="EFL20507.1"/>
    </source>
</evidence>
<evidence type="ECO:0000256" key="3">
    <source>
        <dbReference type="ARBA" id="ARBA00023125"/>
    </source>
</evidence>
<dbReference type="InterPro" id="IPR028082">
    <property type="entry name" value="Peripla_BP_I"/>
</dbReference>
<protein>
    <submittedName>
        <fullName evidence="6">LacI family transcriptional regulator</fullName>
    </submittedName>
</protein>
<gene>
    <name evidence="6" type="ORF">SSOG_00219</name>
</gene>